<dbReference type="PROSITE" id="PS50109">
    <property type="entry name" value="HIS_KIN"/>
    <property type="match status" value="1"/>
</dbReference>
<dbReference type="InterPro" id="IPR003661">
    <property type="entry name" value="HisK_dim/P_dom"/>
</dbReference>
<evidence type="ECO:0000256" key="4">
    <source>
        <dbReference type="ARBA" id="ARBA00022553"/>
    </source>
</evidence>
<keyword evidence="4" id="KW-0597">Phosphoprotein</keyword>
<dbReference type="GO" id="GO:0000155">
    <property type="term" value="F:phosphorelay sensor kinase activity"/>
    <property type="evidence" value="ECO:0007669"/>
    <property type="project" value="InterPro"/>
</dbReference>
<evidence type="ECO:0000256" key="5">
    <source>
        <dbReference type="ARBA" id="ARBA00022679"/>
    </source>
</evidence>
<organism evidence="15 16">
    <name type="scientific">Legionella drancourtii LLAP12</name>
    <dbReference type="NCBI Taxonomy" id="658187"/>
    <lineage>
        <taxon>Bacteria</taxon>
        <taxon>Pseudomonadati</taxon>
        <taxon>Pseudomonadota</taxon>
        <taxon>Gammaproteobacteria</taxon>
        <taxon>Legionellales</taxon>
        <taxon>Legionellaceae</taxon>
        <taxon>Legionella</taxon>
    </lineage>
</organism>
<keyword evidence="10 13" id="KW-1133">Transmembrane helix</keyword>
<keyword evidence="5" id="KW-0808">Transferase</keyword>
<evidence type="ECO:0000256" key="8">
    <source>
        <dbReference type="ARBA" id="ARBA00022777"/>
    </source>
</evidence>
<dbReference type="HOGENOM" id="CLU_000445_89_37_6"/>
<dbReference type="Pfam" id="PF00512">
    <property type="entry name" value="HisKA"/>
    <property type="match status" value="1"/>
</dbReference>
<keyword evidence="12 13" id="KW-0472">Membrane</keyword>
<keyword evidence="6 13" id="KW-0812">Transmembrane</keyword>
<dbReference type="Proteomes" id="UP000002770">
    <property type="component" value="Unassembled WGS sequence"/>
</dbReference>
<comment type="subcellular location">
    <subcellularLocation>
        <location evidence="2">Membrane</location>
        <topology evidence="2">Multi-pass membrane protein</topology>
    </subcellularLocation>
</comment>
<dbReference type="InterPro" id="IPR036097">
    <property type="entry name" value="HisK_dim/P_sf"/>
</dbReference>
<dbReference type="PRINTS" id="PR00344">
    <property type="entry name" value="BCTRLSENSOR"/>
</dbReference>
<dbReference type="STRING" id="658187.LDG_8837"/>
<dbReference type="CDD" id="cd00082">
    <property type="entry name" value="HisKA"/>
    <property type="match status" value="1"/>
</dbReference>
<evidence type="ECO:0000313" key="15">
    <source>
        <dbReference type="EMBL" id="EHL29121.1"/>
    </source>
</evidence>
<proteinExistence type="predicted"/>
<dbReference type="InterPro" id="IPR005467">
    <property type="entry name" value="His_kinase_dom"/>
</dbReference>
<dbReference type="PANTHER" id="PTHR45436">
    <property type="entry name" value="SENSOR HISTIDINE KINASE YKOH"/>
    <property type="match status" value="1"/>
</dbReference>
<evidence type="ECO:0000256" key="11">
    <source>
        <dbReference type="ARBA" id="ARBA00023012"/>
    </source>
</evidence>
<keyword evidence="9" id="KW-0067">ATP-binding</keyword>
<sequence>MLAITITTTLTAIGNYYLDQKDIQDHLDTLMAVSALSYQALLGDDLHQRPLIKIQDALETIPQKIDTFYQKRFLNDEPPENYMDKFNFQVWTNGGKLLLHSSTAPKIPLTSDIDGFSDKKIANQDWRVFTTYNDKAGIRTVLAERYDTRNELGHRIAQDDLYIMLLTFPLSGLLIWIIIGRGLDSLDKVAEEVSNRAPSHLEPVDLHEVPEEIKPVIDELNKLFFRLKEGFEREKRFAADAAHELRTPLAALKTQAQVALHTNDIEEKNQALQKLIASVNRSTHIVQQLLTMSRLVPEAAHIDGKDEVNLSRLTREILAMLAPSAVEKQIDLEFETNAENVSIYGNPTALGILIRNLVDNAIRYCNENGHIKVSLNKSPHNEVMLEVSDDGPGIPQELRTRVFERFFRVLGNKSPGSGLGLAIVQQICELHSGRVVLDSPKEGTGLIARVFLPIKMGK</sequence>
<evidence type="ECO:0000259" key="14">
    <source>
        <dbReference type="PROSITE" id="PS50109"/>
    </source>
</evidence>
<evidence type="ECO:0000256" key="1">
    <source>
        <dbReference type="ARBA" id="ARBA00000085"/>
    </source>
</evidence>
<evidence type="ECO:0000256" key="13">
    <source>
        <dbReference type="SAM" id="Phobius"/>
    </source>
</evidence>
<feature type="transmembrane region" description="Helical" evidence="13">
    <location>
        <begin position="161"/>
        <end position="179"/>
    </location>
</feature>
<dbReference type="InterPro" id="IPR003594">
    <property type="entry name" value="HATPase_dom"/>
</dbReference>
<comment type="catalytic activity">
    <reaction evidence="1">
        <text>ATP + protein L-histidine = ADP + protein N-phospho-L-histidine.</text>
        <dbReference type="EC" id="2.7.13.3"/>
    </reaction>
</comment>
<keyword evidence="11" id="KW-0902">Two-component regulatory system</keyword>
<dbReference type="EMBL" id="JH413849">
    <property type="protein sequence ID" value="EHL29121.1"/>
    <property type="molecule type" value="Genomic_DNA"/>
</dbReference>
<evidence type="ECO:0000256" key="3">
    <source>
        <dbReference type="ARBA" id="ARBA00012438"/>
    </source>
</evidence>
<evidence type="ECO:0000313" key="16">
    <source>
        <dbReference type="Proteomes" id="UP000002770"/>
    </source>
</evidence>
<keyword evidence="8" id="KW-0418">Kinase</keyword>
<gene>
    <name evidence="15" type="ORF">LDG_8837</name>
</gene>
<dbReference type="GO" id="GO:0005886">
    <property type="term" value="C:plasma membrane"/>
    <property type="evidence" value="ECO:0007669"/>
    <property type="project" value="TreeGrafter"/>
</dbReference>
<protein>
    <recommendedName>
        <fullName evidence="3">histidine kinase</fullName>
        <ecNumber evidence="3">2.7.13.3</ecNumber>
    </recommendedName>
</protein>
<dbReference type="eggNOG" id="COG2205">
    <property type="taxonomic scope" value="Bacteria"/>
</dbReference>
<dbReference type="InParanoid" id="G9EU47"/>
<keyword evidence="16" id="KW-1185">Reference proteome</keyword>
<dbReference type="SMART" id="SM00387">
    <property type="entry name" value="HATPase_c"/>
    <property type="match status" value="1"/>
</dbReference>
<name>G9EU47_9GAMM</name>
<dbReference type="AlphaFoldDB" id="G9EU47"/>
<evidence type="ECO:0000256" key="6">
    <source>
        <dbReference type="ARBA" id="ARBA00022692"/>
    </source>
</evidence>
<keyword evidence="7" id="KW-0547">Nucleotide-binding</keyword>
<evidence type="ECO:0000256" key="10">
    <source>
        <dbReference type="ARBA" id="ARBA00022989"/>
    </source>
</evidence>
<feature type="domain" description="Histidine kinase" evidence="14">
    <location>
        <begin position="240"/>
        <end position="456"/>
    </location>
</feature>
<evidence type="ECO:0000256" key="2">
    <source>
        <dbReference type="ARBA" id="ARBA00004141"/>
    </source>
</evidence>
<dbReference type="Gene3D" id="3.30.565.10">
    <property type="entry name" value="Histidine kinase-like ATPase, C-terminal domain"/>
    <property type="match status" value="1"/>
</dbReference>
<evidence type="ECO:0000256" key="9">
    <source>
        <dbReference type="ARBA" id="ARBA00022840"/>
    </source>
</evidence>
<dbReference type="SUPFAM" id="SSF47384">
    <property type="entry name" value="Homodimeric domain of signal transducing histidine kinase"/>
    <property type="match status" value="1"/>
</dbReference>
<dbReference type="Gene3D" id="1.10.287.130">
    <property type="match status" value="1"/>
</dbReference>
<evidence type="ECO:0000256" key="12">
    <source>
        <dbReference type="ARBA" id="ARBA00023136"/>
    </source>
</evidence>
<dbReference type="FunFam" id="1.10.287.130:FF:000035">
    <property type="entry name" value="Two-component sensor histidine kinase"/>
    <property type="match status" value="1"/>
</dbReference>
<dbReference type="FunCoup" id="G9EU47">
    <property type="interactions" value="179"/>
</dbReference>
<evidence type="ECO:0000256" key="7">
    <source>
        <dbReference type="ARBA" id="ARBA00022741"/>
    </source>
</evidence>
<dbReference type="CDD" id="cd00075">
    <property type="entry name" value="HATPase"/>
    <property type="match status" value="1"/>
</dbReference>
<dbReference type="InterPro" id="IPR004358">
    <property type="entry name" value="Sig_transdc_His_kin-like_C"/>
</dbReference>
<dbReference type="SUPFAM" id="SSF55874">
    <property type="entry name" value="ATPase domain of HSP90 chaperone/DNA topoisomerase II/histidine kinase"/>
    <property type="match status" value="1"/>
</dbReference>
<dbReference type="SMART" id="SM00388">
    <property type="entry name" value="HisKA"/>
    <property type="match status" value="1"/>
</dbReference>
<dbReference type="InterPro" id="IPR036890">
    <property type="entry name" value="HATPase_C_sf"/>
</dbReference>
<dbReference type="Pfam" id="PF02518">
    <property type="entry name" value="HATPase_c"/>
    <property type="match status" value="1"/>
</dbReference>
<accession>G9EU47</accession>
<reference evidence="15 16" key="1">
    <citation type="journal article" date="2011" name="BMC Genomics">
        <title>Insight into cross-talk between intra-amoebal pathogens.</title>
        <authorList>
            <person name="Gimenez G."/>
            <person name="Bertelli C."/>
            <person name="Moliner C."/>
            <person name="Robert C."/>
            <person name="Raoult D."/>
            <person name="Fournier P.E."/>
            <person name="Greub G."/>
        </authorList>
    </citation>
    <scope>NUCLEOTIDE SEQUENCE [LARGE SCALE GENOMIC DNA]</scope>
    <source>
        <strain evidence="15 16">LLAP12</strain>
    </source>
</reference>
<dbReference type="PANTHER" id="PTHR45436:SF14">
    <property type="entry name" value="SENSOR PROTEIN QSEC"/>
    <property type="match status" value="1"/>
</dbReference>
<dbReference type="EC" id="2.7.13.3" evidence="3"/>
<dbReference type="GO" id="GO:0005524">
    <property type="term" value="F:ATP binding"/>
    <property type="evidence" value="ECO:0007669"/>
    <property type="project" value="UniProtKB-KW"/>
</dbReference>
<dbReference type="InterPro" id="IPR050428">
    <property type="entry name" value="TCS_sensor_his_kinase"/>
</dbReference>